<dbReference type="Proteomes" id="UP000427281">
    <property type="component" value="Chromosome"/>
</dbReference>
<evidence type="ECO:0000313" key="4">
    <source>
        <dbReference type="Proteomes" id="UP000427281"/>
    </source>
</evidence>
<evidence type="ECO:0000256" key="1">
    <source>
        <dbReference type="SAM" id="MobiDB-lite"/>
    </source>
</evidence>
<keyword evidence="2" id="KW-0472">Membrane</keyword>
<evidence type="ECO:0000313" key="3">
    <source>
        <dbReference type="EMBL" id="QGQ25310.1"/>
    </source>
</evidence>
<feature type="transmembrane region" description="Helical" evidence="2">
    <location>
        <begin position="83"/>
        <end position="106"/>
    </location>
</feature>
<keyword evidence="2" id="KW-0812">Transmembrane</keyword>
<feature type="compositionally biased region" description="Basic and acidic residues" evidence="1">
    <location>
        <begin position="11"/>
        <end position="20"/>
    </location>
</feature>
<reference evidence="3 4" key="1">
    <citation type="submission" date="2019-09" db="EMBL/GenBank/DDBJ databases">
        <title>Gimesia benthica sp. nov., a novel bacterium isolated from deep-sea water of the Northwest Indian Ocean.</title>
        <authorList>
            <person name="Dai X."/>
        </authorList>
    </citation>
    <scope>NUCLEOTIDE SEQUENCE [LARGE SCALE GENOMIC DNA]</scope>
    <source>
        <strain evidence="3 4">E7</strain>
    </source>
</reference>
<dbReference type="RefSeq" id="WP_155365988.1">
    <property type="nucleotide sequence ID" value="NZ_CP043930.1"/>
</dbReference>
<evidence type="ECO:0000256" key="2">
    <source>
        <dbReference type="SAM" id="Phobius"/>
    </source>
</evidence>
<accession>A0A6I6AJJ8</accession>
<dbReference type="KEGG" id="gim:F1728_22630"/>
<keyword evidence="2" id="KW-1133">Transmembrane helix</keyword>
<organism evidence="3 4">
    <name type="scientific">Gimesia benthica</name>
    <dbReference type="NCBI Taxonomy" id="2608982"/>
    <lineage>
        <taxon>Bacteria</taxon>
        <taxon>Pseudomonadati</taxon>
        <taxon>Planctomycetota</taxon>
        <taxon>Planctomycetia</taxon>
        <taxon>Planctomycetales</taxon>
        <taxon>Planctomycetaceae</taxon>
        <taxon>Gimesia</taxon>
    </lineage>
</organism>
<feature type="region of interest" description="Disordered" evidence="1">
    <location>
        <begin position="1"/>
        <end position="20"/>
    </location>
</feature>
<name>A0A6I6AJJ8_9PLAN</name>
<dbReference type="AlphaFoldDB" id="A0A6I6AJJ8"/>
<gene>
    <name evidence="3" type="ORF">F1728_22630</name>
</gene>
<dbReference type="EMBL" id="CP043930">
    <property type="protein sequence ID" value="QGQ25310.1"/>
    <property type="molecule type" value="Genomic_DNA"/>
</dbReference>
<proteinExistence type="predicted"/>
<keyword evidence="4" id="KW-1185">Reference proteome</keyword>
<protein>
    <submittedName>
        <fullName evidence="3">Uncharacterized protein</fullName>
    </submittedName>
</protein>
<sequence>MTWPELSIDDFPPRRDDEPSSLRQDIIDELSDHFACALNRELLKNPNEKIARQRVLNQFGDPIKIARQLWLEAMKERIMSQRILVGVSAVMAVCCIAVVGIAWSMMKQNENLNLKMLEQLTALANRPQPDTGAEVDQHILKQLEKLNERQTGQAGAISDLLSPITFELVQEGAGGTPARGFTGTLLKRGSQTDTFKVEAVSDETGTLNFKRLPWGQYQLSLTAPWGETLKSRMISTIPGRPYQDTIVCPAHSPPEVSVSFAVERPRQSEQQSDYLLCDFRNRNFSGEQDTFSLVTPRDVNGSNWYFSHDLADHPAQGVYLIDLNTNQVMNCPLDEQGLFVDLNQEQLKANDSVKMAEGIYGDPACYLLQKEDLTKLSELNLLDNFGVVYFDFNNSNDMRILVARNAGSRMLIRPFGTLKMEPQTRKSIEQRHGIVKNSLKGVKFPDAIRFAASEAQANLWEITIPNLFPITRESGSLSSVR</sequence>